<dbReference type="CDD" id="cd00770">
    <property type="entry name" value="SerRS_core"/>
    <property type="match status" value="1"/>
</dbReference>
<dbReference type="SUPFAM" id="SSF46589">
    <property type="entry name" value="tRNA-binding arm"/>
    <property type="match status" value="1"/>
</dbReference>
<feature type="domain" description="Aminoacyl-transfer RNA synthetases class-II family profile" evidence="15">
    <location>
        <begin position="213"/>
        <end position="453"/>
    </location>
</feature>
<dbReference type="EMBL" id="JACSEA010000006">
    <property type="protein sequence ID" value="KAF7398559.1"/>
    <property type="molecule type" value="Genomic_DNA"/>
</dbReference>
<dbReference type="Gene3D" id="1.10.287.40">
    <property type="entry name" value="Serine-tRNA synthetase, tRNA binding domain"/>
    <property type="match status" value="1"/>
</dbReference>
<reference evidence="16" key="1">
    <citation type="journal article" date="2020" name="G3 (Bethesda)">
        <title>High-Quality Assemblies for Three Invasive Social Wasps from the &lt;i&gt;Vespula&lt;/i&gt; Genus.</title>
        <authorList>
            <person name="Harrop T.W.R."/>
            <person name="Guhlin J."/>
            <person name="McLaughlin G.M."/>
            <person name="Permina E."/>
            <person name="Stockwell P."/>
            <person name="Gilligan J."/>
            <person name="Le Lec M.F."/>
            <person name="Gruber M.A.M."/>
            <person name="Quinn O."/>
            <person name="Lovegrove M."/>
            <person name="Duncan E.J."/>
            <person name="Remnant E.J."/>
            <person name="Van Eeckhoven J."/>
            <person name="Graham B."/>
            <person name="Knapp R.A."/>
            <person name="Langford K.W."/>
            <person name="Kronenberg Z."/>
            <person name="Press M.O."/>
            <person name="Eacker S.M."/>
            <person name="Wilson-Rankin E.E."/>
            <person name="Purcell J."/>
            <person name="Lester P.J."/>
            <person name="Dearden P.K."/>
        </authorList>
    </citation>
    <scope>NUCLEOTIDE SEQUENCE</scope>
    <source>
        <strain evidence="16">Marl-1</strain>
    </source>
</reference>
<dbReference type="InterPro" id="IPR015866">
    <property type="entry name" value="Ser-tRNA-synth_1_N"/>
</dbReference>
<keyword evidence="5" id="KW-0436">Ligase</keyword>
<dbReference type="SUPFAM" id="SSF55681">
    <property type="entry name" value="Class II aaRS and biotin synthetases"/>
    <property type="match status" value="1"/>
</dbReference>
<dbReference type="InterPro" id="IPR042103">
    <property type="entry name" value="SerRS_1_N_sf"/>
</dbReference>
<keyword evidence="4" id="KW-0963">Cytoplasm</keyword>
<feature type="binding site" evidence="14">
    <location>
        <begin position="318"/>
        <end position="321"/>
    </location>
    <ligand>
        <name>ATP</name>
        <dbReference type="ChEBI" id="CHEBI:30616"/>
    </ligand>
</feature>
<evidence type="ECO:0000256" key="6">
    <source>
        <dbReference type="ARBA" id="ARBA00022741"/>
    </source>
</evidence>
<dbReference type="AlphaFoldDB" id="A0A834K1B7"/>
<comment type="catalytic activity">
    <reaction evidence="11">
        <text>tRNA(Sec) + L-serine + ATP = L-seryl-tRNA(Sec) + AMP + diphosphate + H(+)</text>
        <dbReference type="Rhea" id="RHEA:42580"/>
        <dbReference type="Rhea" id="RHEA-COMP:9742"/>
        <dbReference type="Rhea" id="RHEA-COMP:10128"/>
        <dbReference type="ChEBI" id="CHEBI:15378"/>
        <dbReference type="ChEBI" id="CHEBI:30616"/>
        <dbReference type="ChEBI" id="CHEBI:33019"/>
        <dbReference type="ChEBI" id="CHEBI:33384"/>
        <dbReference type="ChEBI" id="CHEBI:78442"/>
        <dbReference type="ChEBI" id="CHEBI:78533"/>
        <dbReference type="ChEBI" id="CHEBI:456215"/>
        <dbReference type="EC" id="6.1.1.11"/>
    </reaction>
</comment>
<dbReference type="EC" id="6.1.1.11" evidence="3"/>
<evidence type="ECO:0000256" key="1">
    <source>
        <dbReference type="ARBA" id="ARBA00004496"/>
    </source>
</evidence>
<comment type="similarity">
    <text evidence="2">Belongs to the class-II aminoacyl-tRNA synthetase family. Type-1 seryl-tRNA synthetase subfamily.</text>
</comment>
<dbReference type="InterPro" id="IPR002314">
    <property type="entry name" value="aa-tRNA-synt_IIb"/>
</dbReference>
<evidence type="ECO:0000256" key="11">
    <source>
        <dbReference type="ARBA" id="ARBA00047929"/>
    </source>
</evidence>
<evidence type="ECO:0000256" key="10">
    <source>
        <dbReference type="ARBA" id="ARBA00031113"/>
    </source>
</evidence>
<comment type="catalytic activity">
    <reaction evidence="12">
        <text>tRNA(Ser) + L-serine + ATP = L-seryl-tRNA(Ser) + AMP + diphosphate + H(+)</text>
        <dbReference type="Rhea" id="RHEA:12292"/>
        <dbReference type="Rhea" id="RHEA-COMP:9669"/>
        <dbReference type="Rhea" id="RHEA-COMP:9703"/>
        <dbReference type="ChEBI" id="CHEBI:15378"/>
        <dbReference type="ChEBI" id="CHEBI:30616"/>
        <dbReference type="ChEBI" id="CHEBI:33019"/>
        <dbReference type="ChEBI" id="CHEBI:33384"/>
        <dbReference type="ChEBI" id="CHEBI:78442"/>
        <dbReference type="ChEBI" id="CHEBI:78533"/>
        <dbReference type="ChEBI" id="CHEBI:456215"/>
        <dbReference type="EC" id="6.1.1.11"/>
    </reaction>
</comment>
<accession>A0A834K1B7</accession>
<keyword evidence="8" id="KW-0648">Protein biosynthesis</keyword>
<feature type="binding site" evidence="13">
    <location>
        <position position="302"/>
    </location>
    <ligand>
        <name>L-serine</name>
        <dbReference type="ChEBI" id="CHEBI:33384"/>
    </ligand>
</feature>
<dbReference type="GO" id="GO:0005524">
    <property type="term" value="F:ATP binding"/>
    <property type="evidence" value="ECO:0007669"/>
    <property type="project" value="UniProtKB-KW"/>
</dbReference>
<dbReference type="PANTHER" id="PTHR11778">
    <property type="entry name" value="SERYL-TRNA SYNTHETASE"/>
    <property type="match status" value="1"/>
</dbReference>
<dbReference type="FunFam" id="3.30.930.10:FF:000027">
    <property type="entry name" value="Serine--tRNA ligase, cytoplasmic"/>
    <property type="match status" value="1"/>
</dbReference>
<dbReference type="Pfam" id="PF00587">
    <property type="entry name" value="tRNA-synt_2b"/>
    <property type="match status" value="1"/>
</dbReference>
<dbReference type="InterPro" id="IPR045864">
    <property type="entry name" value="aa-tRNA-synth_II/BPL/LPL"/>
</dbReference>
<keyword evidence="7 14" id="KW-0067">ATP-binding</keyword>
<dbReference type="GO" id="GO:0004828">
    <property type="term" value="F:serine-tRNA ligase activity"/>
    <property type="evidence" value="ECO:0007669"/>
    <property type="project" value="UniProtKB-EC"/>
</dbReference>
<proteinExistence type="inferred from homology"/>
<dbReference type="Proteomes" id="UP000614350">
    <property type="component" value="Unassembled WGS sequence"/>
</dbReference>
<evidence type="ECO:0000313" key="17">
    <source>
        <dbReference type="Proteomes" id="UP000614350"/>
    </source>
</evidence>
<evidence type="ECO:0000256" key="3">
    <source>
        <dbReference type="ARBA" id="ARBA00012840"/>
    </source>
</evidence>
<dbReference type="PROSITE" id="PS50862">
    <property type="entry name" value="AA_TRNA_LIGASE_II"/>
    <property type="match status" value="1"/>
</dbReference>
<evidence type="ECO:0000256" key="14">
    <source>
        <dbReference type="PIRSR" id="PIRSR001529-2"/>
    </source>
</evidence>
<evidence type="ECO:0000259" key="15">
    <source>
        <dbReference type="PROSITE" id="PS50862"/>
    </source>
</evidence>
<keyword evidence="17" id="KW-1185">Reference proteome</keyword>
<dbReference type="FunFam" id="1.10.287.40:FF:000002">
    <property type="entry name" value="Serine--tRNA ligase, cytoplasmic"/>
    <property type="match status" value="1"/>
</dbReference>
<dbReference type="InterPro" id="IPR010978">
    <property type="entry name" value="tRNA-bd_arm"/>
</dbReference>
<evidence type="ECO:0000256" key="9">
    <source>
        <dbReference type="ARBA" id="ARBA00023146"/>
    </source>
</evidence>
<evidence type="ECO:0000313" key="16">
    <source>
        <dbReference type="EMBL" id="KAF7398559.1"/>
    </source>
</evidence>
<keyword evidence="6" id="KW-0547">Nucleotide-binding</keyword>
<feature type="binding site" evidence="14">
    <location>
        <begin position="302"/>
        <end position="304"/>
    </location>
    <ligand>
        <name>ATP</name>
        <dbReference type="ChEBI" id="CHEBI:30616"/>
    </ligand>
</feature>
<feature type="binding site" evidence="13">
    <location>
        <position position="325"/>
    </location>
    <ligand>
        <name>L-serine</name>
        <dbReference type="ChEBI" id="CHEBI:33384"/>
    </ligand>
</feature>
<dbReference type="PRINTS" id="PR00981">
    <property type="entry name" value="TRNASYNTHSER"/>
</dbReference>
<dbReference type="InterPro" id="IPR006195">
    <property type="entry name" value="aa-tRNA-synth_II"/>
</dbReference>
<dbReference type="PIRSF" id="PIRSF001529">
    <property type="entry name" value="Ser-tRNA-synth_IIa"/>
    <property type="match status" value="1"/>
</dbReference>
<keyword evidence="9" id="KW-0030">Aminoacyl-tRNA synthetase</keyword>
<name>A0A834K1B7_VESVU</name>
<feature type="binding site" evidence="14">
    <location>
        <begin position="391"/>
        <end position="394"/>
    </location>
    <ligand>
        <name>ATP</name>
        <dbReference type="ChEBI" id="CHEBI:30616"/>
    </ligand>
</feature>
<evidence type="ECO:0000256" key="4">
    <source>
        <dbReference type="ARBA" id="ARBA00022490"/>
    </source>
</evidence>
<evidence type="ECO:0000256" key="12">
    <source>
        <dbReference type="ARBA" id="ARBA00048823"/>
    </source>
</evidence>
<feature type="binding site" evidence="13">
    <location>
        <position position="271"/>
    </location>
    <ligand>
        <name>L-serine</name>
        <dbReference type="ChEBI" id="CHEBI:33384"/>
    </ligand>
</feature>
<dbReference type="Gene3D" id="3.30.930.10">
    <property type="entry name" value="Bira Bifunctional Protein, Domain 2"/>
    <property type="match status" value="1"/>
</dbReference>
<evidence type="ECO:0000256" key="7">
    <source>
        <dbReference type="ARBA" id="ARBA00022840"/>
    </source>
</evidence>
<organism evidence="16 17">
    <name type="scientific">Vespula vulgaris</name>
    <name type="common">Yellow jacket</name>
    <name type="synonym">Wasp</name>
    <dbReference type="NCBI Taxonomy" id="7454"/>
    <lineage>
        <taxon>Eukaryota</taxon>
        <taxon>Metazoa</taxon>
        <taxon>Ecdysozoa</taxon>
        <taxon>Arthropoda</taxon>
        <taxon>Hexapoda</taxon>
        <taxon>Insecta</taxon>
        <taxon>Pterygota</taxon>
        <taxon>Neoptera</taxon>
        <taxon>Endopterygota</taxon>
        <taxon>Hymenoptera</taxon>
        <taxon>Apocrita</taxon>
        <taxon>Aculeata</taxon>
        <taxon>Vespoidea</taxon>
        <taxon>Vespidae</taxon>
        <taxon>Vespinae</taxon>
        <taxon>Vespula</taxon>
    </lineage>
</organism>
<evidence type="ECO:0000256" key="5">
    <source>
        <dbReference type="ARBA" id="ARBA00022598"/>
    </source>
</evidence>
<feature type="binding site" evidence="13">
    <location>
        <position position="427"/>
    </location>
    <ligand>
        <name>L-serine</name>
        <dbReference type="ChEBI" id="CHEBI:33384"/>
    </ligand>
</feature>
<sequence>MVLDLDLFRQDKGFDPEKIRENQKKRFKDVALVDLVVEKDKYWRQLRHRADNLNKVKNLCSKEIGEKMKKKEPIGDSDVVPEEIANNLDSLVSNDLKPLTVKQIKSIRTLIDTAIQCNDENLSLTESERNSALREVGNHLHESVPVSNDEEENKVERTYGDCTERKKYSHVDLIHMIDGMDGERGTLVSGGRGYFLTGPAVFLQQALIDLALRKLLDKDYKPLYTPFFMRKDAMQEVAQLSQFDEELYKVIGKSSERNEDKDMEEKYLIATSEQPIAAFHRNEWIPENALPVRYAGISTCFRQEVGSHGRDTRGIFRVHQFEKVEQFCLTSPYDNKSWEMMEEMISNAEEFYKELEIPYRIVNIVSGALNHAASKKLDLEAWFPGSGAFRELVSCSNCLDYQARRLLVRYGQTKKMNTATDYVHMLNATMCAVTRVICAILEVHQTETGIKVPKVLSRFMPSKYDEEIPFVKPAPIDEAETKKQKKTKEHAA</sequence>
<evidence type="ECO:0000256" key="8">
    <source>
        <dbReference type="ARBA" id="ARBA00022917"/>
    </source>
</evidence>
<dbReference type="GO" id="GO:0005737">
    <property type="term" value="C:cytoplasm"/>
    <property type="evidence" value="ECO:0007669"/>
    <property type="project" value="UniProtKB-SubCell"/>
</dbReference>
<gene>
    <name evidence="16" type="ORF">HZH66_006456</name>
</gene>
<comment type="subcellular location">
    <subcellularLocation>
        <location evidence="1">Cytoplasm</location>
    </subcellularLocation>
</comment>
<evidence type="ECO:0000256" key="13">
    <source>
        <dbReference type="PIRSR" id="PIRSR001529-1"/>
    </source>
</evidence>
<feature type="site" description="Important for serine binding" evidence="13">
    <location>
        <position position="429"/>
    </location>
</feature>
<evidence type="ECO:0000256" key="2">
    <source>
        <dbReference type="ARBA" id="ARBA00010728"/>
    </source>
</evidence>
<dbReference type="GO" id="GO:0006434">
    <property type="term" value="P:seryl-tRNA aminoacylation"/>
    <property type="evidence" value="ECO:0007669"/>
    <property type="project" value="InterPro"/>
</dbReference>
<comment type="caution">
    <text evidence="16">The sequence shown here is derived from an EMBL/GenBank/DDBJ whole genome shotgun (WGS) entry which is preliminary data.</text>
</comment>
<dbReference type="NCBIfam" id="TIGR00414">
    <property type="entry name" value="serS"/>
    <property type="match status" value="1"/>
</dbReference>
<dbReference type="Pfam" id="PF02403">
    <property type="entry name" value="Seryl_tRNA_N"/>
    <property type="match status" value="1"/>
</dbReference>
<dbReference type="InterPro" id="IPR033729">
    <property type="entry name" value="SerRS_core"/>
</dbReference>
<dbReference type="InterPro" id="IPR002317">
    <property type="entry name" value="Ser-tRNA-ligase_type_1"/>
</dbReference>
<protein>
    <recommendedName>
        <fullName evidence="3">serine--tRNA ligase</fullName>
        <ecNumber evidence="3">6.1.1.11</ecNumber>
    </recommendedName>
    <alternativeName>
        <fullName evidence="10">Seryl-tRNA synthetase</fullName>
    </alternativeName>
</protein>